<dbReference type="Gene3D" id="3.90.550.10">
    <property type="entry name" value="Spore Coat Polysaccharide Biosynthesis Protein SpsA, Chain A"/>
    <property type="match status" value="1"/>
</dbReference>
<dbReference type="GO" id="GO:0015774">
    <property type="term" value="P:polysaccharide transport"/>
    <property type="evidence" value="ECO:0007669"/>
    <property type="project" value="InterPro"/>
</dbReference>
<dbReference type="EMBL" id="AGAZ01000005">
    <property type="protein sequence ID" value="EGZ51242.1"/>
    <property type="molecule type" value="Genomic_DNA"/>
</dbReference>
<keyword evidence="4" id="KW-1185">Reference proteome</keyword>
<feature type="region of interest" description="Disordered" evidence="1">
    <location>
        <begin position="680"/>
        <end position="707"/>
    </location>
</feature>
<dbReference type="SUPFAM" id="SSF53448">
    <property type="entry name" value="Nucleotide-diphospho-sugar transferases"/>
    <property type="match status" value="1"/>
</dbReference>
<dbReference type="InterPro" id="IPR019290">
    <property type="entry name" value="GlycosylTrfase-like_prok"/>
</dbReference>
<organism evidence="3 4">
    <name type="scientific">Neisseria wadsworthii 9715</name>
    <dbReference type="NCBI Taxonomy" id="1030841"/>
    <lineage>
        <taxon>Bacteria</taxon>
        <taxon>Pseudomonadati</taxon>
        <taxon>Pseudomonadota</taxon>
        <taxon>Betaproteobacteria</taxon>
        <taxon>Neisseriales</taxon>
        <taxon>Neisseriaceae</taxon>
        <taxon>Neisseria</taxon>
    </lineage>
</organism>
<evidence type="ECO:0000259" key="2">
    <source>
        <dbReference type="Pfam" id="PF10111"/>
    </source>
</evidence>
<comment type="caution">
    <text evidence="3">The sequence shown here is derived from an EMBL/GenBank/DDBJ whole genome shotgun (WGS) entry which is preliminary data.</text>
</comment>
<gene>
    <name evidence="3" type="ORF">HMPREF9370_0125</name>
</gene>
<dbReference type="Pfam" id="PF10111">
    <property type="entry name" value="Glyco_tranf_2_2"/>
    <property type="match status" value="1"/>
</dbReference>
<protein>
    <submittedName>
        <fullName evidence="3">Capsule polysaccharide biosynthesis protein</fullName>
    </submittedName>
</protein>
<dbReference type="GO" id="GO:0000271">
    <property type="term" value="P:polysaccharide biosynthetic process"/>
    <property type="evidence" value="ECO:0007669"/>
    <property type="project" value="InterPro"/>
</dbReference>
<dbReference type="InterPro" id="IPR029044">
    <property type="entry name" value="Nucleotide-diphossugar_trans"/>
</dbReference>
<reference evidence="3 4" key="1">
    <citation type="submission" date="2011-06" db="EMBL/GenBank/DDBJ databases">
        <authorList>
            <person name="Muzny D."/>
            <person name="Qin X."/>
            <person name="Deng J."/>
            <person name="Jiang H."/>
            <person name="Liu Y."/>
            <person name="Qu J."/>
            <person name="Song X.-Z."/>
            <person name="Zhang L."/>
            <person name="Thornton R."/>
            <person name="Coyle M."/>
            <person name="Francisco L."/>
            <person name="Jackson L."/>
            <person name="Javaid M."/>
            <person name="Korchina V."/>
            <person name="Kovar C."/>
            <person name="Mata R."/>
            <person name="Mathew T."/>
            <person name="Ngo R."/>
            <person name="Nguyen L."/>
            <person name="Nguyen N."/>
            <person name="Okwuonu G."/>
            <person name="Ongeri F."/>
            <person name="Pham C."/>
            <person name="Simmons D."/>
            <person name="Wilczek-Boney K."/>
            <person name="Hale W."/>
            <person name="Jakkamsetti A."/>
            <person name="Pham P."/>
            <person name="Ruth R."/>
            <person name="San Lucas F."/>
            <person name="Warren J."/>
            <person name="Zhang J."/>
            <person name="Zhao Z."/>
            <person name="Zhou C."/>
            <person name="Zhu D."/>
            <person name="Lee S."/>
            <person name="Bess C."/>
            <person name="Blankenburg K."/>
            <person name="Forbes L."/>
            <person name="Fu Q."/>
            <person name="Gubbala S."/>
            <person name="Hirani K."/>
            <person name="Jayaseelan J.C."/>
            <person name="Lara F."/>
            <person name="Munidasa M."/>
            <person name="Palculict T."/>
            <person name="Patil S."/>
            <person name="Pu L.-L."/>
            <person name="Saada N."/>
            <person name="Tang L."/>
            <person name="Weissenberger G."/>
            <person name="Zhu Y."/>
            <person name="Hemphill L."/>
            <person name="Shang Y."/>
            <person name="Youmans B."/>
            <person name="Ayvaz T."/>
            <person name="Ross M."/>
            <person name="Santibanez J."/>
            <person name="Aqrawi P."/>
            <person name="Gross S."/>
            <person name="Joshi V."/>
            <person name="Fowler G."/>
            <person name="Nazareth L."/>
            <person name="Reid J."/>
            <person name="Worley K."/>
            <person name="Petrosino J."/>
            <person name="Highlander S."/>
            <person name="Gibbs R."/>
        </authorList>
    </citation>
    <scope>NUCLEOTIDE SEQUENCE [LARGE SCALE GENOMIC DNA]</scope>
    <source>
        <strain evidence="3 4">9715</strain>
    </source>
</reference>
<evidence type="ECO:0000313" key="4">
    <source>
        <dbReference type="Proteomes" id="UP000005336"/>
    </source>
</evidence>
<dbReference type="HOGENOM" id="CLU_367130_0_0_4"/>
<evidence type="ECO:0000313" key="3">
    <source>
        <dbReference type="EMBL" id="EGZ51242.1"/>
    </source>
</evidence>
<dbReference type="STRING" id="1030841.HMPREF9370_0125"/>
<dbReference type="RefSeq" id="WP_009115272.1">
    <property type="nucleotide sequence ID" value="NZ_JH165159.1"/>
</dbReference>
<evidence type="ECO:0000256" key="1">
    <source>
        <dbReference type="SAM" id="MobiDB-lite"/>
    </source>
</evidence>
<proteinExistence type="predicted"/>
<name>G4CM16_9NEIS</name>
<sequence length="755" mass="87666">MLLHNQNENQSVSFSVDVIIPVRTRKEYDLIPRLQQRSLYSIPSNVNFIIVDYGSPQEDSDLIKSICAQNNFKYIFADTSCEMWNASKARNIALLESEADYVVFEDIDLISHKDFYSWINTQIKSFLIQRNWPFFVIPVSYLTEEGSQNLTAPLTTEAYDELVSEIFNATDSDMIEFHAPASSYLVCSREHALFVGGYDDSFEGWGFEDSDFWLRLLKKSNIEKPREFYKLDTRPYSNQVQWRGWRSLFRIFADIIGQKGIYSFHKWHPIAEHRSPAVREKNHQIFLSNTARYSNEKYELPPLWNPNKKTHLFLTKNPHSYTHEVFKFFNNPLLIEENNISILFLNKLIKTYNIESVVFNNPYGNPKRQALYQALKTQGIPCYVIERGALPWSIYIDPNGFCAESNSYSENNWPTTLTEENRQKTIEYISHLRSSGSSLEPQSSLIGKDNLKRKLFGDSNNIKILFVALQSPSDTTTNFFCGNIKSYDNFINEIKKLPFLLEETEWRVVYKNHPLTVEKVKIDNAINVDDYHIGDILDACDAVALINSGVGVLAAAYQKPVYFFGQAFYECNGLNQLAVDASDLSQKLIQPSFAFDKEKSLKFISYLINDFYSFAKWDRRERNHTKLAKLSISENIRYEVVRVPNKGEKVINNTAPINLRNSFLFDRYRLDDYIERNNAKKKVEKPASPKPVSKPQVLTSPPSKKINDANLDRMVRQDQLKLMSHKSTTLKRKLNKLVRNPKLFFADYFLKRISQ</sequence>
<dbReference type="AlphaFoldDB" id="G4CM16"/>
<accession>G4CM16</accession>
<dbReference type="Pfam" id="PF05159">
    <property type="entry name" value="Capsule_synth"/>
    <property type="match status" value="1"/>
</dbReference>
<dbReference type="PATRIC" id="fig|1030841.3.peg.135"/>
<feature type="domain" description="Glycosyltransferase 2-like prokaryotic type" evidence="2">
    <location>
        <begin position="18"/>
        <end position="269"/>
    </location>
</feature>
<dbReference type="Proteomes" id="UP000005336">
    <property type="component" value="Unassembled WGS sequence"/>
</dbReference>
<dbReference type="InterPro" id="IPR007833">
    <property type="entry name" value="Capsule_polysaccharide_synth"/>
</dbReference>
<dbReference type="OrthoDB" id="9815923at2"/>